<evidence type="ECO:0000313" key="2">
    <source>
        <dbReference type="EMBL" id="MFD0979382.1"/>
    </source>
</evidence>
<dbReference type="EMBL" id="JBHTJT010000008">
    <property type="protein sequence ID" value="MFD0979382.1"/>
    <property type="molecule type" value="Genomic_DNA"/>
</dbReference>
<evidence type="ECO:0000313" key="3">
    <source>
        <dbReference type="Proteomes" id="UP001597108"/>
    </source>
</evidence>
<feature type="compositionally biased region" description="Basic and acidic residues" evidence="1">
    <location>
        <begin position="69"/>
        <end position="88"/>
    </location>
</feature>
<protein>
    <submittedName>
        <fullName evidence="2">Uncharacterized protein</fullName>
    </submittedName>
</protein>
<feature type="compositionally biased region" description="Low complexity" evidence="1">
    <location>
        <begin position="27"/>
        <end position="40"/>
    </location>
</feature>
<dbReference type="Proteomes" id="UP001597108">
    <property type="component" value="Unassembled WGS sequence"/>
</dbReference>
<reference evidence="3" key="1">
    <citation type="journal article" date="2019" name="Int. J. Syst. Evol. Microbiol.">
        <title>The Global Catalogue of Microorganisms (GCM) 10K type strain sequencing project: providing services to taxonomists for standard genome sequencing and annotation.</title>
        <authorList>
            <consortium name="The Broad Institute Genomics Platform"/>
            <consortium name="The Broad Institute Genome Sequencing Center for Infectious Disease"/>
            <person name="Wu L."/>
            <person name="Ma J."/>
        </authorList>
    </citation>
    <scope>NUCLEOTIDE SEQUENCE [LARGE SCALE GENOMIC DNA]</scope>
    <source>
        <strain evidence="3">CCUG 60524</strain>
    </source>
</reference>
<proteinExistence type="predicted"/>
<keyword evidence="3" id="KW-1185">Reference proteome</keyword>
<accession>A0ABW3IP52</accession>
<feature type="compositionally biased region" description="Polar residues" evidence="1">
    <location>
        <begin position="158"/>
        <end position="177"/>
    </location>
</feature>
<feature type="region of interest" description="Disordered" evidence="1">
    <location>
        <begin position="1"/>
        <end position="105"/>
    </location>
</feature>
<gene>
    <name evidence="2" type="ORF">ACFQ2S_06900</name>
</gene>
<feature type="region of interest" description="Disordered" evidence="1">
    <location>
        <begin position="124"/>
        <end position="177"/>
    </location>
</feature>
<comment type="caution">
    <text evidence="2">The sequence shown here is derived from an EMBL/GenBank/DDBJ whole genome shotgun (WGS) entry which is preliminary data.</text>
</comment>
<name>A0ABW3IP52_9RHOB</name>
<organism evidence="2 3">
    <name type="scientific">Tropicimonas aquimaris</name>
    <dbReference type="NCBI Taxonomy" id="914152"/>
    <lineage>
        <taxon>Bacteria</taxon>
        <taxon>Pseudomonadati</taxon>
        <taxon>Pseudomonadota</taxon>
        <taxon>Alphaproteobacteria</taxon>
        <taxon>Rhodobacterales</taxon>
        <taxon>Roseobacteraceae</taxon>
        <taxon>Tropicimonas</taxon>
    </lineage>
</organism>
<sequence>MISIGSSPFLPAVGGPHSATAEDRRATSPSSSVSPTSQVAEGTVQGATTAQPDPRVLQPVPAGGPSATDRTRSEPERPLADLGERDGEAQGVESQVAHIREPVPPLTQFVEIPTETTAEIQRLREEARSASTESEAQTVPPSAGTDPEREAARRIGTSLGTMRQIQTPGTPTLDITR</sequence>
<evidence type="ECO:0000256" key="1">
    <source>
        <dbReference type="SAM" id="MobiDB-lite"/>
    </source>
</evidence>
<dbReference type="RefSeq" id="WP_386073721.1">
    <property type="nucleotide sequence ID" value="NZ_JBHTJT010000008.1"/>
</dbReference>